<keyword evidence="2" id="KW-1185">Reference proteome</keyword>
<gene>
    <name evidence="1" type="ORF">E2C01_086334</name>
</gene>
<evidence type="ECO:0000313" key="2">
    <source>
        <dbReference type="Proteomes" id="UP000324222"/>
    </source>
</evidence>
<protein>
    <submittedName>
        <fullName evidence="1">Uncharacterized protein</fullName>
    </submittedName>
</protein>
<evidence type="ECO:0000313" key="1">
    <source>
        <dbReference type="EMBL" id="MPC91307.1"/>
    </source>
</evidence>
<name>A0A5B7JD63_PORTR</name>
<organism evidence="1 2">
    <name type="scientific">Portunus trituberculatus</name>
    <name type="common">Swimming crab</name>
    <name type="synonym">Neptunus trituberculatus</name>
    <dbReference type="NCBI Taxonomy" id="210409"/>
    <lineage>
        <taxon>Eukaryota</taxon>
        <taxon>Metazoa</taxon>
        <taxon>Ecdysozoa</taxon>
        <taxon>Arthropoda</taxon>
        <taxon>Crustacea</taxon>
        <taxon>Multicrustacea</taxon>
        <taxon>Malacostraca</taxon>
        <taxon>Eumalacostraca</taxon>
        <taxon>Eucarida</taxon>
        <taxon>Decapoda</taxon>
        <taxon>Pleocyemata</taxon>
        <taxon>Brachyura</taxon>
        <taxon>Eubrachyura</taxon>
        <taxon>Portunoidea</taxon>
        <taxon>Portunidae</taxon>
        <taxon>Portuninae</taxon>
        <taxon>Portunus</taxon>
    </lineage>
</organism>
<dbReference type="Proteomes" id="UP000324222">
    <property type="component" value="Unassembled WGS sequence"/>
</dbReference>
<proteinExistence type="predicted"/>
<dbReference type="AlphaFoldDB" id="A0A5B7JD63"/>
<reference evidence="1 2" key="1">
    <citation type="submission" date="2019-05" db="EMBL/GenBank/DDBJ databases">
        <title>Another draft genome of Portunus trituberculatus and its Hox gene families provides insights of decapod evolution.</title>
        <authorList>
            <person name="Jeong J.-H."/>
            <person name="Song I."/>
            <person name="Kim S."/>
            <person name="Choi T."/>
            <person name="Kim D."/>
            <person name="Ryu S."/>
            <person name="Kim W."/>
        </authorList>
    </citation>
    <scope>NUCLEOTIDE SEQUENCE [LARGE SCALE GENOMIC DNA]</scope>
    <source>
        <tissue evidence="1">Muscle</tissue>
    </source>
</reference>
<dbReference type="EMBL" id="VSRR010087292">
    <property type="protein sequence ID" value="MPC91307.1"/>
    <property type="molecule type" value="Genomic_DNA"/>
</dbReference>
<accession>A0A5B7JD63</accession>
<sequence length="61" mass="6810">MRYEMVTTHTDWSRLLPKALTALASASLHLQVTPSTAMLCDPPASFCTHMPKCYADEIISR</sequence>
<comment type="caution">
    <text evidence="1">The sequence shown here is derived from an EMBL/GenBank/DDBJ whole genome shotgun (WGS) entry which is preliminary data.</text>
</comment>